<proteinExistence type="predicted"/>
<organism evidence="1 2">
    <name type="scientific">Caenorhabditis nigoni</name>
    <dbReference type="NCBI Taxonomy" id="1611254"/>
    <lineage>
        <taxon>Eukaryota</taxon>
        <taxon>Metazoa</taxon>
        <taxon>Ecdysozoa</taxon>
        <taxon>Nematoda</taxon>
        <taxon>Chromadorea</taxon>
        <taxon>Rhabditida</taxon>
        <taxon>Rhabditina</taxon>
        <taxon>Rhabditomorpha</taxon>
        <taxon>Rhabditoidea</taxon>
        <taxon>Rhabditidae</taxon>
        <taxon>Peloderinae</taxon>
        <taxon>Caenorhabditis</taxon>
    </lineage>
</organism>
<evidence type="ECO:0000313" key="1">
    <source>
        <dbReference type="EMBL" id="PIC20536.1"/>
    </source>
</evidence>
<reference evidence="2" key="1">
    <citation type="submission" date="2017-10" db="EMBL/GenBank/DDBJ databases">
        <title>Rapid genome shrinkage in a self-fertile nematode reveals novel sperm competition proteins.</title>
        <authorList>
            <person name="Yin D."/>
            <person name="Schwarz E.M."/>
            <person name="Thomas C.G."/>
            <person name="Felde R.L."/>
            <person name="Korf I.F."/>
            <person name="Cutter A.D."/>
            <person name="Schartner C.M."/>
            <person name="Ralston E.J."/>
            <person name="Meyer B.J."/>
            <person name="Haag E.S."/>
        </authorList>
    </citation>
    <scope>NUCLEOTIDE SEQUENCE [LARGE SCALE GENOMIC DNA]</scope>
    <source>
        <strain evidence="2">JU1422</strain>
    </source>
</reference>
<dbReference type="Proteomes" id="UP000230233">
    <property type="component" value="Chromosome X"/>
</dbReference>
<accession>A0A2G5T093</accession>
<dbReference type="EMBL" id="PDUG01000006">
    <property type="protein sequence ID" value="PIC20536.1"/>
    <property type="molecule type" value="Genomic_DNA"/>
</dbReference>
<comment type="caution">
    <text evidence="1">The sequence shown here is derived from an EMBL/GenBank/DDBJ whole genome shotgun (WGS) entry which is preliminary data.</text>
</comment>
<name>A0A2G5T093_9PELO</name>
<keyword evidence="2" id="KW-1185">Reference proteome</keyword>
<dbReference type="AlphaFoldDB" id="A0A2G5T093"/>
<protein>
    <submittedName>
        <fullName evidence="1">Uncharacterized protein</fullName>
    </submittedName>
</protein>
<gene>
    <name evidence="1" type="primary">Cnig_chr_X.g25703</name>
    <name evidence="1" type="ORF">B9Z55_025703</name>
</gene>
<dbReference type="OrthoDB" id="347657at2759"/>
<evidence type="ECO:0000313" key="2">
    <source>
        <dbReference type="Proteomes" id="UP000230233"/>
    </source>
</evidence>
<sequence>MRTILRKYHQPSCSYCHTRLTVLEQFTYIGMVISNPKLWITTDQLIAHQFYKDINWKTITTAKPTVPLENYESMREEILDEDVPPGFDLARLIKLNDGLPMSPSMELDLKDLFAAAVPVIVPNVYQILIVREEEFDTIIGRIPYNISSWKFKLME</sequence>